<dbReference type="HOGENOM" id="CLU_031285_10_5_9"/>
<dbReference type="InterPro" id="IPR006059">
    <property type="entry name" value="SBP"/>
</dbReference>
<dbReference type="STRING" id="515622.bpr_I2714"/>
<evidence type="ECO:0000256" key="1">
    <source>
        <dbReference type="ARBA" id="ARBA00022475"/>
    </source>
</evidence>
<feature type="signal peptide" evidence="7">
    <location>
        <begin position="1"/>
        <end position="20"/>
    </location>
</feature>
<dbReference type="Gene3D" id="3.40.190.10">
    <property type="entry name" value="Periplasmic binding protein-like II"/>
    <property type="match status" value="1"/>
</dbReference>
<evidence type="ECO:0000313" key="8">
    <source>
        <dbReference type="EMBL" id="ADL35446.1"/>
    </source>
</evidence>
<dbReference type="PROSITE" id="PS51257">
    <property type="entry name" value="PROKAR_LIPOPROTEIN"/>
    <property type="match status" value="1"/>
</dbReference>
<evidence type="ECO:0000256" key="2">
    <source>
        <dbReference type="ARBA" id="ARBA00022729"/>
    </source>
</evidence>
<dbReference type="PANTHER" id="PTHR43649">
    <property type="entry name" value="ARABINOSE-BINDING PROTEIN-RELATED"/>
    <property type="match status" value="1"/>
</dbReference>
<sequence>MQKKRLLSMALTVVTTTAMLVTGCGASSQSAQGEAQDTTQNAVETPKTETETPASTSESTGEKVHITYAQWGNETETAATQAVADKFNQSQDEIEVEVIKIDHDTYVTKLNAMATAGELPDTAIMSEAGVLKFAENGLLADISSMYDEGDSKPLDSITFKYQGTPVAYSAANEVLTLWYNIDLLEEICSKQGLNVADFTPPASADSAWDWDTFVKIAQTLTVDINGNNALSPDFDPANVDVYGCTVNTLPWQLEVWAKSNGGGYYSADGKECTINDDATVEALQKIADLSDVYHCAPPVTSAANALESSLGSKKVVMATDGTWNVGTFLGPSADFKYGVGVLPYMKEKVTICTGGPNVVFATTKHPEEAMTWLKWYYQEENSWSLIEAGTWMPILDKWYTDDEFTNKWIDNPNYPDHDMYKSAVVDYARENSQSTAWYYINATDEFNATLDSAFSAVWSGDQTMKEAIDEYYDELNDIFSTNN</sequence>
<dbReference type="SUPFAM" id="SSF53850">
    <property type="entry name" value="Periplasmic binding protein-like II"/>
    <property type="match status" value="1"/>
</dbReference>
<dbReference type="EMBL" id="CP001810">
    <property type="protein sequence ID" value="ADL35446.1"/>
    <property type="molecule type" value="Genomic_DNA"/>
</dbReference>
<dbReference type="InterPro" id="IPR050490">
    <property type="entry name" value="Bact_solute-bd_prot1"/>
</dbReference>
<evidence type="ECO:0000256" key="6">
    <source>
        <dbReference type="SAM" id="MobiDB-lite"/>
    </source>
</evidence>
<reference evidence="8 9" key="1">
    <citation type="journal article" date="2010" name="PLoS ONE">
        <title>The glycobiome of the rumen bacterium Butyrivibrio proteoclasticus B316(T) highlights adaptation to a polysaccharide-rich environment.</title>
        <authorList>
            <person name="Kelly W.J."/>
            <person name="Leahy S.C."/>
            <person name="Altermann E."/>
            <person name="Yeoman C.J."/>
            <person name="Dunne J.C."/>
            <person name="Kong Z."/>
            <person name="Pacheco D.M."/>
            <person name="Li D."/>
            <person name="Noel S.J."/>
            <person name="Moon C.D."/>
            <person name="Cookson A.L."/>
            <person name="Attwood G.T."/>
        </authorList>
    </citation>
    <scope>NUCLEOTIDE SEQUENCE [LARGE SCALE GENOMIC DNA]</scope>
    <source>
        <strain evidence="9">ATCC 51982 / DSM 14932 / B316</strain>
    </source>
</reference>
<organism evidence="8 9">
    <name type="scientific">Butyrivibrio proteoclasticus (strain ATCC 51982 / DSM 14932 / B316)</name>
    <name type="common">Clostridium proteoclasticum</name>
    <dbReference type="NCBI Taxonomy" id="515622"/>
    <lineage>
        <taxon>Bacteria</taxon>
        <taxon>Bacillati</taxon>
        <taxon>Bacillota</taxon>
        <taxon>Clostridia</taxon>
        <taxon>Lachnospirales</taxon>
        <taxon>Lachnospiraceae</taxon>
        <taxon>Butyrivibrio</taxon>
    </lineage>
</organism>
<keyword evidence="9" id="KW-1185">Reference proteome</keyword>
<keyword evidence="2 7" id="KW-0732">Signal</keyword>
<evidence type="ECO:0000313" key="9">
    <source>
        <dbReference type="Proteomes" id="UP000001299"/>
    </source>
</evidence>
<keyword evidence="4" id="KW-0564">Palmitate</keyword>
<evidence type="ECO:0000256" key="3">
    <source>
        <dbReference type="ARBA" id="ARBA00023136"/>
    </source>
</evidence>
<keyword evidence="1" id="KW-1003">Cell membrane</keyword>
<dbReference type="RefSeq" id="WP_013282099.1">
    <property type="nucleotide sequence ID" value="NC_014387.1"/>
</dbReference>
<dbReference type="KEGG" id="bpb:bpr_I2714"/>
<proteinExistence type="predicted"/>
<protein>
    <submittedName>
        <fullName evidence="8">Sugar ABC transporter substrate-binding protein</fullName>
    </submittedName>
</protein>
<name>E0RZ74_BUTPB</name>
<dbReference type="eggNOG" id="COG1653">
    <property type="taxonomic scope" value="Bacteria"/>
</dbReference>
<dbReference type="Pfam" id="PF13416">
    <property type="entry name" value="SBP_bac_8"/>
    <property type="match status" value="1"/>
</dbReference>
<dbReference type="Proteomes" id="UP000001299">
    <property type="component" value="Chromosome 1"/>
</dbReference>
<feature type="region of interest" description="Disordered" evidence="6">
    <location>
        <begin position="28"/>
        <end position="62"/>
    </location>
</feature>
<accession>E0RZ74</accession>
<evidence type="ECO:0000256" key="5">
    <source>
        <dbReference type="ARBA" id="ARBA00023288"/>
    </source>
</evidence>
<evidence type="ECO:0000256" key="4">
    <source>
        <dbReference type="ARBA" id="ARBA00023139"/>
    </source>
</evidence>
<feature type="chain" id="PRO_5038541150" evidence="7">
    <location>
        <begin position="21"/>
        <end position="483"/>
    </location>
</feature>
<keyword evidence="3" id="KW-0472">Membrane</keyword>
<dbReference type="PANTHER" id="PTHR43649:SF33">
    <property type="entry name" value="POLYGALACTURONAN_RHAMNOGALACTURONAN-BINDING PROTEIN YTCQ"/>
    <property type="match status" value="1"/>
</dbReference>
<keyword evidence="5" id="KW-0449">Lipoprotein</keyword>
<evidence type="ECO:0000256" key="7">
    <source>
        <dbReference type="SAM" id="SignalP"/>
    </source>
</evidence>
<feature type="compositionally biased region" description="Polar residues" evidence="6">
    <location>
        <begin position="28"/>
        <end position="43"/>
    </location>
</feature>
<dbReference type="AlphaFoldDB" id="E0RZ74"/>
<dbReference type="CDD" id="cd13585">
    <property type="entry name" value="PBP2_TMBP_like"/>
    <property type="match status" value="1"/>
</dbReference>
<gene>
    <name evidence="8" type="ordered locus">bpr_I2714</name>
</gene>